<comment type="caution">
    <text evidence="2">The sequence shown here is derived from an EMBL/GenBank/DDBJ whole genome shotgun (WGS) entry which is preliminary data.</text>
</comment>
<gene>
    <name evidence="2" type="ORF">CLV57_2940</name>
</gene>
<proteinExistence type="predicted"/>
<organism evidence="2 3">
    <name type="scientific">Mucilaginibacter auburnensis</name>
    <dbReference type="NCBI Taxonomy" id="1457233"/>
    <lineage>
        <taxon>Bacteria</taxon>
        <taxon>Pseudomonadati</taxon>
        <taxon>Bacteroidota</taxon>
        <taxon>Sphingobacteriia</taxon>
        <taxon>Sphingobacteriales</taxon>
        <taxon>Sphingobacteriaceae</taxon>
        <taxon>Mucilaginibacter</taxon>
    </lineage>
</organism>
<evidence type="ECO:0000313" key="2">
    <source>
        <dbReference type="EMBL" id="PJJ79801.1"/>
    </source>
</evidence>
<dbReference type="Proteomes" id="UP000242687">
    <property type="component" value="Unassembled WGS sequence"/>
</dbReference>
<protein>
    <submittedName>
        <fullName evidence="2">Uncharacterized protein</fullName>
    </submittedName>
</protein>
<dbReference type="AlphaFoldDB" id="A0A2H9VN94"/>
<feature type="signal peptide" evidence="1">
    <location>
        <begin position="1"/>
        <end position="18"/>
    </location>
</feature>
<reference evidence="2 3" key="1">
    <citation type="submission" date="2017-11" db="EMBL/GenBank/DDBJ databases">
        <title>Genomic Encyclopedia of Archaeal and Bacterial Type Strains, Phase II (KMG-II): From Individual Species to Whole Genera.</title>
        <authorList>
            <person name="Goeker M."/>
        </authorList>
    </citation>
    <scope>NUCLEOTIDE SEQUENCE [LARGE SCALE GENOMIC DNA]</scope>
    <source>
        <strain evidence="2 3">DSM 28175</strain>
    </source>
</reference>
<name>A0A2H9VN94_9SPHI</name>
<keyword evidence="3" id="KW-1185">Reference proteome</keyword>
<dbReference type="RefSeq" id="WP_100342112.1">
    <property type="nucleotide sequence ID" value="NZ_PGFJ01000002.1"/>
</dbReference>
<dbReference type="OrthoDB" id="9838840at2"/>
<evidence type="ECO:0000313" key="3">
    <source>
        <dbReference type="Proteomes" id="UP000242687"/>
    </source>
</evidence>
<accession>A0A2H9VN94</accession>
<dbReference type="EMBL" id="PGFJ01000002">
    <property type="protein sequence ID" value="PJJ79801.1"/>
    <property type="molecule type" value="Genomic_DNA"/>
</dbReference>
<evidence type="ECO:0000256" key="1">
    <source>
        <dbReference type="SAM" id="SignalP"/>
    </source>
</evidence>
<sequence>MKNAILVCLVAFGFNAAAQCPINEVLTTRNPQNITNLIENNTECFKQALTQNPEYSSFKTYLDYIYNTASDWVYGAYPEKEQQFNEFYAKWGKEYPTMTSPAPNIPEFYHDLAAMVATDKEFFKQARPTKMPLRYMQWLFVKNLKQKYGEQAVVNLANAAGKLANLKSAPTYNYYDMLADNAY</sequence>
<feature type="chain" id="PRO_5014187462" evidence="1">
    <location>
        <begin position="19"/>
        <end position="183"/>
    </location>
</feature>
<keyword evidence="1" id="KW-0732">Signal</keyword>